<sequence length="488" mass="56919">MAICDFPKTSSKIGQTSTSCLQKFTIHFRRPDKLKQDQNVPYRGQYGFDWLRDEYIYPMETVMFNQFTSTSIEQKYTPLCRTIDIPDLKEEYLKDVEPPGNPEKKFKPHDQDYYPAWLSIFACNVQGDNADAGSDIHKEGVYLDLQLDEIYEIIDDGTEIFFKSSDPCLKITPEKISISEFLKTKREKRILDKNIGQPEIYYYKLENAVKVICQGDTLKEHGQIKVFAKLGAIKIEVGRLMVYQNNQIGKAKIVVVNVITNYDNNKKVIPRSYPILNYFFNYQSFNQAMIKVELKKNEDFDLYALRNENPDIEIFLDDMKNHNYRTNEKPSTEIRNRLCALYEKYGKHDLEGKPINDKKQLSTYLFFTNLSPSDVDSVGFVGGIATIGTKEGGNMVVMFQQGLHKGSSIVHEVAHSFSLCHTFEPSPANKKPKFHRGYTDNFMDYHEFIKSSDPNDHDDNKHEMYSFFKWQWEMMRDDLSIEKKWNNL</sequence>
<evidence type="ECO:0000313" key="1">
    <source>
        <dbReference type="EMBL" id="OTP97923.1"/>
    </source>
</evidence>
<organism evidence="1 4">
    <name type="scientific">Gilliamella apicola</name>
    <dbReference type="NCBI Taxonomy" id="1196095"/>
    <lineage>
        <taxon>Bacteria</taxon>
        <taxon>Pseudomonadati</taxon>
        <taxon>Pseudomonadota</taxon>
        <taxon>Gammaproteobacteria</taxon>
        <taxon>Orbales</taxon>
        <taxon>Orbaceae</taxon>
        <taxon>Gilliamella</taxon>
    </lineage>
</organism>
<dbReference type="RefSeq" id="WP_086272154.1">
    <property type="nucleotide sequence ID" value="NZ_MZNE01000058.1"/>
</dbReference>
<accession>A0A242NDW3</accession>
<dbReference type="AlphaFoldDB" id="A0A242NDW3"/>
<dbReference type="EMBL" id="NARP01000046">
    <property type="protein sequence ID" value="OTP97923.1"/>
    <property type="molecule type" value="Genomic_DNA"/>
</dbReference>
<evidence type="ECO:0000313" key="4">
    <source>
        <dbReference type="Proteomes" id="UP000194977"/>
    </source>
</evidence>
<evidence type="ECO:0000313" key="3">
    <source>
        <dbReference type="Proteomes" id="UP000194800"/>
    </source>
</evidence>
<comment type="caution">
    <text evidence="1">The sequence shown here is derived from an EMBL/GenBank/DDBJ whole genome shotgun (WGS) entry which is preliminary data.</text>
</comment>
<name>A0A242NDW3_9GAMM</name>
<dbReference type="SUPFAM" id="SSF55486">
    <property type="entry name" value="Metalloproteases ('zincins'), catalytic domain"/>
    <property type="match status" value="1"/>
</dbReference>
<proteinExistence type="predicted"/>
<evidence type="ECO:0000313" key="2">
    <source>
        <dbReference type="EMBL" id="OTQ09354.1"/>
    </source>
</evidence>
<dbReference type="Proteomes" id="UP000194977">
    <property type="component" value="Unassembled WGS sequence"/>
</dbReference>
<reference evidence="3 4" key="1">
    <citation type="submission" date="2017-03" db="EMBL/GenBank/DDBJ databases">
        <title>Comparative genomics of honeybee gut symbionts reveal geographically distinct and subgroup specific antibiotic resistance.</title>
        <authorList>
            <person name="Ludvigsen J."/>
            <person name="Porcellato D."/>
            <person name="Labee-Lund T.M."/>
            <person name="Amdam G.V."/>
            <person name="Rudi K."/>
        </authorList>
    </citation>
    <scope>NUCLEOTIDE SEQUENCE [LARGE SCALE GENOMIC DNA]</scope>
    <source>
        <strain evidence="1 4">A-7-12</strain>
        <strain evidence="2 3">A-9-12</strain>
    </source>
</reference>
<keyword evidence="3" id="KW-1185">Reference proteome</keyword>
<gene>
    <name evidence="2" type="ORF">B6C91_09415</name>
    <name evidence="1" type="ORF">B6D08_13030</name>
</gene>
<dbReference type="EMBL" id="NART01000044">
    <property type="protein sequence ID" value="OTQ09354.1"/>
    <property type="molecule type" value="Genomic_DNA"/>
</dbReference>
<dbReference type="Proteomes" id="UP000194800">
    <property type="component" value="Unassembled WGS sequence"/>
</dbReference>
<dbReference type="OrthoDB" id="6717961at2"/>
<protein>
    <submittedName>
        <fullName evidence="1">Uncharacterized protein</fullName>
    </submittedName>
</protein>